<accession>A0A380FHK1</accession>
<dbReference type="GO" id="GO:0033925">
    <property type="term" value="F:mannosyl-glycoprotein endo-beta-N-acetylglucosaminidase activity"/>
    <property type="evidence" value="ECO:0007669"/>
    <property type="project" value="UniProtKB-EC"/>
</dbReference>
<protein>
    <submittedName>
        <fullName evidence="1">Mannosyl-glycoprotein endo-beta-N-acetylglucosamidase</fullName>
        <ecNumber evidence="1">3.2.1.96</ecNumber>
    </submittedName>
</protein>
<dbReference type="AlphaFoldDB" id="A0A380FHK1"/>
<sequence>MKLASGVEIDGKKYYNFFGVGALDEDPIKTGSEYAKKHGWDTPEKRLVVVPTSFIVISYLTKIKILYIA</sequence>
<name>A0A380FHK1_STAGA</name>
<evidence type="ECO:0000313" key="2">
    <source>
        <dbReference type="Proteomes" id="UP000255277"/>
    </source>
</evidence>
<evidence type="ECO:0000313" key="1">
    <source>
        <dbReference type="EMBL" id="SUM33677.1"/>
    </source>
</evidence>
<organism evidence="1 2">
    <name type="scientific">Staphylococcus gallinarum</name>
    <dbReference type="NCBI Taxonomy" id="1293"/>
    <lineage>
        <taxon>Bacteria</taxon>
        <taxon>Bacillati</taxon>
        <taxon>Bacillota</taxon>
        <taxon>Bacilli</taxon>
        <taxon>Bacillales</taxon>
        <taxon>Staphylococcaceae</taxon>
        <taxon>Staphylococcus</taxon>
    </lineage>
</organism>
<dbReference type="Proteomes" id="UP000255277">
    <property type="component" value="Unassembled WGS sequence"/>
</dbReference>
<keyword evidence="1" id="KW-0326">Glycosidase</keyword>
<dbReference type="EMBL" id="UHDK01000001">
    <property type="protein sequence ID" value="SUM33677.1"/>
    <property type="molecule type" value="Genomic_DNA"/>
</dbReference>
<dbReference type="EC" id="3.2.1.96" evidence="1"/>
<keyword evidence="1" id="KW-0378">Hydrolase</keyword>
<gene>
    <name evidence="1" type="primary">lytD_1</name>
    <name evidence="1" type="ORF">NCTC12195_03145</name>
</gene>
<reference evidence="1 2" key="1">
    <citation type="submission" date="2018-06" db="EMBL/GenBank/DDBJ databases">
        <authorList>
            <consortium name="Pathogen Informatics"/>
            <person name="Doyle S."/>
        </authorList>
    </citation>
    <scope>NUCLEOTIDE SEQUENCE [LARGE SCALE GENOMIC DNA]</scope>
    <source>
        <strain evidence="1 2">NCTC12195</strain>
    </source>
</reference>
<proteinExistence type="predicted"/>